<name>A0A541BMZ2_9NOCA</name>
<dbReference type="PANTHER" id="PTHR43383:SF2">
    <property type="entry name" value="AMIDOHYDROLASE 2 FAMILY PROTEIN"/>
    <property type="match status" value="1"/>
</dbReference>
<dbReference type="Gene3D" id="3.20.20.140">
    <property type="entry name" value="Metal-dependent hydrolases"/>
    <property type="match status" value="2"/>
</dbReference>
<proteinExistence type="predicted"/>
<accession>A0A541BMZ2</accession>
<gene>
    <name evidence="1" type="ORF">FK531_07365</name>
</gene>
<evidence type="ECO:0000313" key="2">
    <source>
        <dbReference type="Proteomes" id="UP000316256"/>
    </source>
</evidence>
<evidence type="ECO:0008006" key="3">
    <source>
        <dbReference type="Google" id="ProtNLM"/>
    </source>
</evidence>
<dbReference type="OrthoDB" id="8244441at2"/>
<dbReference type="Proteomes" id="UP000316256">
    <property type="component" value="Unassembled WGS sequence"/>
</dbReference>
<protein>
    <recommendedName>
        <fullName evidence="3">Amidohydrolase</fullName>
    </recommendedName>
</protein>
<dbReference type="AlphaFoldDB" id="A0A541BMZ2"/>
<keyword evidence="2" id="KW-1185">Reference proteome</keyword>
<dbReference type="PANTHER" id="PTHR43383">
    <property type="entry name" value="NODULIN 6"/>
    <property type="match status" value="1"/>
</dbReference>
<organism evidence="1 2">
    <name type="scientific">Rhodococcus spelaei</name>
    <dbReference type="NCBI Taxonomy" id="2546320"/>
    <lineage>
        <taxon>Bacteria</taxon>
        <taxon>Bacillati</taxon>
        <taxon>Actinomycetota</taxon>
        <taxon>Actinomycetes</taxon>
        <taxon>Mycobacteriales</taxon>
        <taxon>Nocardiaceae</taxon>
        <taxon>Rhodococcus</taxon>
    </lineage>
</organism>
<sequence>MGLVDHHCHGVLRDPLDRDGFESWLCEADGPGRWHGTMFDTQAGLAVRRFCAAPLGLAPHAGAEDYLARRAELGPDEVARRLLRAAGISEFLVDTGFRGDSLTLPNELAALAGAPAREIVRLESVAERMIVGCGATEFAESCRDALATAAVTAVAFKSIAGYRVGLDLAPDRPAASEVADAAARWASNVVTGAGRVLAELLELAPLRSVLFSTDGCGLPELFLVGAELFRRALSGFLVTGLADDAWSRRDAERIATLIAANNARRLPPRLSPTW</sequence>
<comment type="caution">
    <text evidence="1">The sequence shown here is derived from an EMBL/GenBank/DDBJ whole genome shotgun (WGS) entry which is preliminary data.</text>
</comment>
<reference evidence="1 2" key="1">
    <citation type="submission" date="2019-06" db="EMBL/GenBank/DDBJ databases">
        <title>Rhodococcus spaelei sp. nov., isolated from a cave.</title>
        <authorList>
            <person name="Lee S.D."/>
        </authorList>
    </citation>
    <scope>NUCLEOTIDE SEQUENCE [LARGE SCALE GENOMIC DNA]</scope>
    <source>
        <strain evidence="1 2">C9-5</strain>
    </source>
</reference>
<dbReference type="EMBL" id="VIGH01000003">
    <property type="protein sequence ID" value="TQF73692.1"/>
    <property type="molecule type" value="Genomic_DNA"/>
</dbReference>
<evidence type="ECO:0000313" key="1">
    <source>
        <dbReference type="EMBL" id="TQF73692.1"/>
    </source>
</evidence>